<dbReference type="SMART" id="SM00367">
    <property type="entry name" value="LRR_CC"/>
    <property type="match status" value="7"/>
</dbReference>
<reference evidence="3" key="1">
    <citation type="submission" date="2013-05" db="EMBL/GenBank/DDBJ databases">
        <title>Draft genome sequences of six wheat associated Fusarium spp. isolates.</title>
        <authorList>
            <person name="Moolhuijzen P.M."/>
            <person name="Manners J.M."/>
            <person name="Wilcox S."/>
            <person name="Bellgard M.I."/>
            <person name="Gardiner D.M."/>
        </authorList>
    </citation>
    <scope>NUCLEOTIDE SEQUENCE</scope>
    <source>
        <strain evidence="3">CS3487</strain>
        <strain evidence="3">CS3487</strain>
    </source>
</reference>
<dbReference type="EMBL" id="CBME010001618">
    <property type="protein sequence ID" value="CEG03039.1"/>
    <property type="molecule type" value="Genomic_DNA"/>
</dbReference>
<dbReference type="Gene3D" id="1.20.1280.50">
    <property type="match status" value="1"/>
</dbReference>
<dbReference type="GO" id="GO:0031146">
    <property type="term" value="P:SCF-dependent proteasomal ubiquitin-dependent protein catabolic process"/>
    <property type="evidence" value="ECO:0007669"/>
    <property type="project" value="TreeGrafter"/>
</dbReference>
<dbReference type="SUPFAM" id="SSF52047">
    <property type="entry name" value="RNI-like"/>
    <property type="match status" value="1"/>
</dbReference>
<feature type="compositionally biased region" description="Polar residues" evidence="1">
    <location>
        <begin position="82"/>
        <end position="92"/>
    </location>
</feature>
<dbReference type="InterPro" id="IPR032675">
    <property type="entry name" value="LRR_dom_sf"/>
</dbReference>
<evidence type="ECO:0000256" key="1">
    <source>
        <dbReference type="SAM" id="MobiDB-lite"/>
    </source>
</evidence>
<sequence>MNVYEVSSSGAPSPAPEGVSTPPAPDMPVKGKNRHRLIQRIQRISSTPSLSGLRRSKSVGSRGSPYGTRSTLSCVSLAATGPPQSQAPYSARSSTPQPSPLGLPSTSGSSPQSSGEFPFETTGSSELAIRRVENVTPITAPITAPLPSEFRSKQDVQLRVRPGVKPIQKPPFRFWEKMPNELQIHIFSFFQPKELVQASRVSRAFYKTCFDGQLWTSLDASEFYREIPAESLARIIIAAGPFIKDLNLRGCVQVEHYKRTEVIVKACKNLMNATLEGCQNFQKSTLHSLLRSNEKLVSLNLTGLTAVSNTSCKIIAESCPQLEVFNISWCGKVDARGIKGVVEACPRLKDLRAGEVSGFDNVATAEAIFKTNNLERLVLSGCAELNDEALKIMMHGVEPEIDILTDRPVVPARKLRHLDLSRCVQLTDAGVKTIGHLVPDLEGLQLSGCKLLSDDALESILASTPRLTHLELEDLENLTNSILSEHLAKAPCATSIEHLSLSYCESLGDTGMIPVMQTCTNLQNVDLDNTRVSDLVLAEAAAMVMKRSQRSTENGTRPKISLQMVVYDCQNVTWTGVREVLFRNTQVKAVSGQPGRVSYPTEMIGLKCFYGFQMTVDEHQKRVMRGDLASAGRLERKWADYMQATEEAGMTGAGHRRRRRRAREAQALHLDEEDGGFGPTGRRRARTLGSCTVM</sequence>
<dbReference type="InterPro" id="IPR006553">
    <property type="entry name" value="Leu-rich_rpt_Cys-con_subtyp"/>
</dbReference>
<feature type="compositionally biased region" description="Low complexity" evidence="1">
    <location>
        <begin position="93"/>
        <end position="114"/>
    </location>
</feature>
<evidence type="ECO:0000313" key="3">
    <source>
        <dbReference type="EMBL" id="CEG03039.1"/>
    </source>
</evidence>
<dbReference type="Pfam" id="PF25372">
    <property type="entry name" value="DUF7885"/>
    <property type="match status" value="1"/>
</dbReference>
<dbReference type="PROSITE" id="PS50181">
    <property type="entry name" value="FBOX"/>
    <property type="match status" value="1"/>
</dbReference>
<dbReference type="GO" id="GO:0019005">
    <property type="term" value="C:SCF ubiquitin ligase complex"/>
    <property type="evidence" value="ECO:0007669"/>
    <property type="project" value="TreeGrafter"/>
</dbReference>
<dbReference type="InterPro" id="IPR057207">
    <property type="entry name" value="FBXL15_LRR"/>
</dbReference>
<dbReference type="SMART" id="SM00256">
    <property type="entry name" value="FBOX"/>
    <property type="match status" value="1"/>
</dbReference>
<comment type="caution">
    <text evidence="3">The sequence shown here is derived from an EMBL/GenBank/DDBJ whole genome shotgun (WGS) entry which is preliminary data.</text>
</comment>
<accession>A0A096PDM1</accession>
<protein>
    <submittedName>
        <fullName evidence="3">WGS project CBME000000000 data, contig CS3487_c001624</fullName>
    </submittedName>
</protein>
<feature type="region of interest" description="Disordered" evidence="1">
    <location>
        <begin position="1"/>
        <end position="123"/>
    </location>
</feature>
<dbReference type="InterPro" id="IPR036047">
    <property type="entry name" value="F-box-like_dom_sf"/>
</dbReference>
<proteinExistence type="predicted"/>
<dbReference type="Pfam" id="PF12937">
    <property type="entry name" value="F-box-like"/>
    <property type="match status" value="1"/>
</dbReference>
<name>A0A096PDM1_FUSPS</name>
<feature type="domain" description="F-box" evidence="2">
    <location>
        <begin position="172"/>
        <end position="218"/>
    </location>
</feature>
<feature type="region of interest" description="Disordered" evidence="1">
    <location>
        <begin position="672"/>
        <end position="694"/>
    </location>
</feature>
<feature type="compositionally biased region" description="Low complexity" evidence="1">
    <location>
        <begin position="1"/>
        <end position="20"/>
    </location>
</feature>
<dbReference type="Gene3D" id="3.80.10.10">
    <property type="entry name" value="Ribonuclease Inhibitor"/>
    <property type="match status" value="1"/>
</dbReference>
<evidence type="ECO:0000259" key="2">
    <source>
        <dbReference type="PROSITE" id="PS50181"/>
    </source>
</evidence>
<dbReference type="PANTHER" id="PTHR13318">
    <property type="entry name" value="PARTNER OF PAIRED, ISOFORM B-RELATED"/>
    <property type="match status" value="1"/>
</dbReference>
<gene>
    <name evidence="3" type="ORF">BN848_0103880</name>
</gene>
<dbReference type="SUPFAM" id="SSF81383">
    <property type="entry name" value="F-box domain"/>
    <property type="match status" value="1"/>
</dbReference>
<dbReference type="InterPro" id="IPR001810">
    <property type="entry name" value="F-box_dom"/>
</dbReference>
<dbReference type="AlphaFoldDB" id="A0A096PDM1"/>
<organism evidence="3">
    <name type="scientific">Fusarium pseudograminearum CS3487</name>
    <dbReference type="NCBI Taxonomy" id="1318458"/>
    <lineage>
        <taxon>Eukaryota</taxon>
        <taxon>Fungi</taxon>
        <taxon>Dikarya</taxon>
        <taxon>Ascomycota</taxon>
        <taxon>Pezizomycotina</taxon>
        <taxon>Sordariomycetes</taxon>
        <taxon>Hypocreomycetidae</taxon>
        <taxon>Hypocreales</taxon>
        <taxon>Nectriaceae</taxon>
        <taxon>Fusarium</taxon>
    </lineage>
</organism>